<keyword evidence="3 5" id="KW-1133">Transmembrane helix</keyword>
<keyword evidence="1" id="KW-1003">Cell membrane</keyword>
<dbReference type="PANTHER" id="PTHR35529">
    <property type="entry name" value="MANGANESE EFFLUX PUMP MNTP-RELATED"/>
    <property type="match status" value="1"/>
</dbReference>
<feature type="transmembrane region" description="Helical" evidence="5">
    <location>
        <begin position="162"/>
        <end position="183"/>
    </location>
</feature>
<accession>A0A0W1ALL5</accession>
<dbReference type="InterPro" id="IPR003810">
    <property type="entry name" value="Mntp/YtaF"/>
</dbReference>
<keyword evidence="4 5" id="KW-0472">Membrane</keyword>
<evidence type="ECO:0000313" key="6">
    <source>
        <dbReference type="EMBL" id="KTD82174.1"/>
    </source>
</evidence>
<feature type="transmembrane region" description="Helical" evidence="5">
    <location>
        <begin position="134"/>
        <end position="155"/>
    </location>
</feature>
<keyword evidence="2 5" id="KW-0812">Transmembrane</keyword>
<name>A0A0W1ALL5_9GAMM</name>
<dbReference type="PANTHER" id="PTHR35529:SF1">
    <property type="entry name" value="MANGANESE EFFLUX PUMP MNTP-RELATED"/>
    <property type="match status" value="1"/>
</dbReference>
<feature type="transmembrane region" description="Helical" evidence="5">
    <location>
        <begin position="6"/>
        <end position="25"/>
    </location>
</feature>
<proteinExistence type="predicted"/>
<dbReference type="EMBL" id="LNZB01000015">
    <property type="protein sequence ID" value="KTD82174.1"/>
    <property type="molecule type" value="Genomic_DNA"/>
</dbReference>
<dbReference type="PATRIC" id="fig|66969.6.peg.701"/>
<evidence type="ECO:0000256" key="3">
    <source>
        <dbReference type="ARBA" id="ARBA00022989"/>
    </source>
</evidence>
<feature type="transmembrane region" description="Helical" evidence="5">
    <location>
        <begin position="108"/>
        <end position="128"/>
    </location>
</feature>
<dbReference type="OrthoDB" id="9811590at2"/>
<evidence type="ECO:0000256" key="2">
    <source>
        <dbReference type="ARBA" id="ARBA00022692"/>
    </source>
</evidence>
<evidence type="ECO:0000313" key="7">
    <source>
        <dbReference type="Proteomes" id="UP000054729"/>
    </source>
</evidence>
<dbReference type="RefSeq" id="WP_058479487.1">
    <property type="nucleotide sequence ID" value="NZ_CAAAIQ010000021.1"/>
</dbReference>
<feature type="transmembrane region" description="Helical" evidence="5">
    <location>
        <begin position="68"/>
        <end position="87"/>
    </location>
</feature>
<dbReference type="AlphaFoldDB" id="A0A0W1ALL5"/>
<organism evidence="6 7">
    <name type="scientific">Legionella waltersii</name>
    <dbReference type="NCBI Taxonomy" id="66969"/>
    <lineage>
        <taxon>Bacteria</taxon>
        <taxon>Pseudomonadati</taxon>
        <taxon>Pseudomonadota</taxon>
        <taxon>Gammaproteobacteria</taxon>
        <taxon>Legionellales</taxon>
        <taxon>Legionellaceae</taxon>
        <taxon>Legionella</taxon>
    </lineage>
</organism>
<comment type="caution">
    <text evidence="6">The sequence shown here is derived from an EMBL/GenBank/DDBJ whole genome shotgun (WGS) entry which is preliminary data.</text>
</comment>
<evidence type="ECO:0000256" key="4">
    <source>
        <dbReference type="ARBA" id="ARBA00023136"/>
    </source>
</evidence>
<evidence type="ECO:0000256" key="1">
    <source>
        <dbReference type="ARBA" id="ARBA00022475"/>
    </source>
</evidence>
<protein>
    <submittedName>
        <fullName evidence="6">Putative manganese efflux pump MntP</fullName>
    </submittedName>
</protein>
<dbReference type="Pfam" id="PF02659">
    <property type="entry name" value="Mntp"/>
    <property type="match status" value="1"/>
</dbReference>
<sequence>MSLLEPIILGLVLCADSFSAAVAMGFRAHKFKDSLKFAFSSGGAETIVTFAGAFAGEKVISQFGFIDHWIAFLLLFSVSAHMFYEGLLEFKNKGTHIAEAKFHGFAKILIVSFATSIDALAVGVSLGVSDKPLLPYLISIGGFAFMSTIVGMAIARKIPKHLSAIFNMLGALILFILACDMLFL</sequence>
<gene>
    <name evidence="6" type="primary">mntP</name>
    <name evidence="6" type="ORF">Lwal_0651</name>
</gene>
<reference evidence="6" key="1">
    <citation type="submission" date="2015-11" db="EMBL/GenBank/DDBJ databases">
        <title>Genomic analysis of 38 Legionella species identifies large and diverse effector repertoires.</title>
        <authorList>
            <person name="Burstein D."/>
            <person name="Amaro F."/>
            <person name="Zusman T."/>
            <person name="Lifshitz Z."/>
            <person name="Cohen O."/>
            <person name="Gilbert J.A."/>
            <person name="Pupko T."/>
            <person name="Shuman H.A."/>
            <person name="Segal G."/>
        </authorList>
    </citation>
    <scope>NUCLEOTIDE SEQUENCE [LARGE SCALE GENOMIC DNA]</scope>
    <source>
        <strain evidence="6">ATCC 51914</strain>
    </source>
</reference>
<keyword evidence="7" id="KW-1185">Reference proteome</keyword>
<evidence type="ECO:0000256" key="5">
    <source>
        <dbReference type="SAM" id="Phobius"/>
    </source>
</evidence>
<dbReference type="Proteomes" id="UP000054729">
    <property type="component" value="Unassembled WGS sequence"/>
</dbReference>